<protein>
    <submittedName>
        <fullName evidence="8">Extracellular solute-binding protein</fullName>
    </submittedName>
</protein>
<dbReference type="RefSeq" id="WP_131013467.1">
    <property type="nucleotide sequence ID" value="NZ_SIRE01000007.1"/>
</dbReference>
<dbReference type="OrthoDB" id="2636783at2"/>
<keyword evidence="5" id="KW-0449">Lipoprotein</keyword>
<keyword evidence="4" id="KW-0564">Palmitate</keyword>
<organism evidence="8 9">
    <name type="scientific">Paenibacillus thalictri</name>
    <dbReference type="NCBI Taxonomy" id="2527873"/>
    <lineage>
        <taxon>Bacteria</taxon>
        <taxon>Bacillati</taxon>
        <taxon>Bacillota</taxon>
        <taxon>Bacilli</taxon>
        <taxon>Bacillales</taxon>
        <taxon>Paenibacillaceae</taxon>
        <taxon>Paenibacillus</taxon>
    </lineage>
</organism>
<dbReference type="Gene3D" id="3.40.190.10">
    <property type="entry name" value="Periplasmic binding protein-like II"/>
    <property type="match status" value="2"/>
</dbReference>
<evidence type="ECO:0000256" key="3">
    <source>
        <dbReference type="ARBA" id="ARBA00023136"/>
    </source>
</evidence>
<name>A0A4Q9DWH7_9BACL</name>
<gene>
    <name evidence="8" type="ORF">EYB31_11470</name>
</gene>
<proteinExistence type="predicted"/>
<evidence type="ECO:0000256" key="5">
    <source>
        <dbReference type="ARBA" id="ARBA00023288"/>
    </source>
</evidence>
<feature type="signal peptide" evidence="7">
    <location>
        <begin position="1"/>
        <end position="24"/>
    </location>
</feature>
<keyword evidence="3" id="KW-0472">Membrane</keyword>
<feature type="chain" id="PRO_5039223844" evidence="7">
    <location>
        <begin position="25"/>
        <end position="514"/>
    </location>
</feature>
<dbReference type="Proteomes" id="UP000293142">
    <property type="component" value="Unassembled WGS sequence"/>
</dbReference>
<keyword evidence="1" id="KW-1003">Cell membrane</keyword>
<evidence type="ECO:0000256" key="1">
    <source>
        <dbReference type="ARBA" id="ARBA00022475"/>
    </source>
</evidence>
<dbReference type="EMBL" id="SIRE01000007">
    <property type="protein sequence ID" value="TBL79521.1"/>
    <property type="molecule type" value="Genomic_DNA"/>
</dbReference>
<evidence type="ECO:0000256" key="7">
    <source>
        <dbReference type="SAM" id="SignalP"/>
    </source>
</evidence>
<comment type="caution">
    <text evidence="8">The sequence shown here is derived from an EMBL/GenBank/DDBJ whole genome shotgun (WGS) entry which is preliminary data.</text>
</comment>
<evidence type="ECO:0000313" key="8">
    <source>
        <dbReference type="EMBL" id="TBL79521.1"/>
    </source>
</evidence>
<dbReference type="InterPro" id="IPR050490">
    <property type="entry name" value="Bact_solute-bd_prot1"/>
</dbReference>
<dbReference type="Pfam" id="PF13416">
    <property type="entry name" value="SBP_bac_8"/>
    <property type="match status" value="1"/>
</dbReference>
<keyword evidence="2 7" id="KW-0732">Signal</keyword>
<accession>A0A4Q9DWH7</accession>
<dbReference type="SUPFAM" id="SSF53850">
    <property type="entry name" value="Periplasmic binding protein-like II"/>
    <property type="match status" value="1"/>
</dbReference>
<dbReference type="PANTHER" id="PTHR43649:SF33">
    <property type="entry name" value="POLYGALACTURONAN_RHAMNOGALACTURONAN-BINDING PROTEIN YTCQ"/>
    <property type="match status" value="1"/>
</dbReference>
<keyword evidence="9" id="KW-1185">Reference proteome</keyword>
<evidence type="ECO:0000256" key="6">
    <source>
        <dbReference type="SAM" id="MobiDB-lite"/>
    </source>
</evidence>
<sequence>MKRAKSKWVAMTAAVAILAGCSQTAEPAPAPSTAAKPGEQPKPAAAAEPLKLQMMVPSYADVPKMDDEYWSEYQKRTGTKLELQWVPSGDYDTKFDLVMASGNIPEIIVGNSLGRPTLMNAVKNGAFWDLTPFLGDFSKYPNLKKYAAPKAWDFLKVDGKIYGVPRNRTQIDPSLKIRKDWLDKLNIPVPTTVDEYTAALKKIVDSDPGGNGKGATIGLINEGFLLASADQPILAAFGGFDPAYNSEGGMIHKNLTPAYTDLVAWTRKLYQDGIISKEFLSIKNTQAEQLFTTGRVASYLRNIWRDYSFEQEIKKVQPEAQVISLPPLKGPKGYAIWLQPGTLGAFYISKQVPEAKVKQILDYFERTMTEEFQNLAYYGIEGVHYKVVDGSPQLTDLGKKQITANVQQPLPLLFNDWAKVVNPAASKAYNDAKLKEVQVYAEKGKFDPFAVIFSDSWTAVWPKYENEWKSMVSKAAMGEISMDEYKAYVDKLNNMPDFKKAYQEFAKKYKEYYG</sequence>
<dbReference type="PROSITE" id="PS51257">
    <property type="entry name" value="PROKAR_LIPOPROTEIN"/>
    <property type="match status" value="1"/>
</dbReference>
<evidence type="ECO:0000313" key="9">
    <source>
        <dbReference type="Proteomes" id="UP000293142"/>
    </source>
</evidence>
<dbReference type="InterPro" id="IPR006059">
    <property type="entry name" value="SBP"/>
</dbReference>
<dbReference type="AlphaFoldDB" id="A0A4Q9DWH7"/>
<reference evidence="8 9" key="1">
    <citation type="submission" date="2019-02" db="EMBL/GenBank/DDBJ databases">
        <title>Paenibacillus sp. nov., isolated from surface-sterilized tissue of Thalictrum simplex L.</title>
        <authorList>
            <person name="Tuo L."/>
        </authorList>
    </citation>
    <scope>NUCLEOTIDE SEQUENCE [LARGE SCALE GENOMIC DNA]</scope>
    <source>
        <strain evidence="8 9">N2SHLJ1</strain>
    </source>
</reference>
<evidence type="ECO:0000256" key="4">
    <source>
        <dbReference type="ARBA" id="ARBA00023139"/>
    </source>
</evidence>
<dbReference type="PANTHER" id="PTHR43649">
    <property type="entry name" value="ARABINOSE-BINDING PROTEIN-RELATED"/>
    <property type="match status" value="1"/>
</dbReference>
<feature type="region of interest" description="Disordered" evidence="6">
    <location>
        <begin position="26"/>
        <end position="47"/>
    </location>
</feature>
<evidence type="ECO:0000256" key="2">
    <source>
        <dbReference type="ARBA" id="ARBA00022729"/>
    </source>
</evidence>